<dbReference type="AlphaFoldDB" id="A0A7S3IGH4"/>
<evidence type="ECO:0000313" key="1">
    <source>
        <dbReference type="EMBL" id="CAE0323009.1"/>
    </source>
</evidence>
<reference evidence="1" key="1">
    <citation type="submission" date="2021-01" db="EMBL/GenBank/DDBJ databases">
        <authorList>
            <person name="Corre E."/>
            <person name="Pelletier E."/>
            <person name="Niang G."/>
            <person name="Scheremetjew M."/>
            <person name="Finn R."/>
            <person name="Kale V."/>
            <person name="Holt S."/>
            <person name="Cochrane G."/>
            <person name="Meng A."/>
            <person name="Brown T."/>
            <person name="Cohen L."/>
        </authorList>
    </citation>
    <scope>NUCLEOTIDE SEQUENCE</scope>
    <source>
        <strain evidence="1">S3</strain>
    </source>
</reference>
<dbReference type="EMBL" id="HBIH01008692">
    <property type="protein sequence ID" value="CAE0323009.1"/>
    <property type="molecule type" value="Transcribed_RNA"/>
</dbReference>
<sequence length="115" mass="12525">MKAIVLMLATAAALRIPEAPPGNPDPKAWDSYHNARGNHDCAIKEADNWYGSQRCWQSWECQGARMCERAGGPVGWCTGDSACPNLGPLDFHDENGDIKWNHGVTGSWDQNLGSA</sequence>
<protein>
    <submittedName>
        <fullName evidence="1">Uncharacterized protein</fullName>
    </submittedName>
</protein>
<name>A0A7S3IGH4_9SPIT</name>
<organism evidence="1">
    <name type="scientific">Strombidium inclinatum</name>
    <dbReference type="NCBI Taxonomy" id="197538"/>
    <lineage>
        <taxon>Eukaryota</taxon>
        <taxon>Sar</taxon>
        <taxon>Alveolata</taxon>
        <taxon>Ciliophora</taxon>
        <taxon>Intramacronucleata</taxon>
        <taxon>Spirotrichea</taxon>
        <taxon>Oligotrichia</taxon>
        <taxon>Strombidiidae</taxon>
        <taxon>Strombidium</taxon>
    </lineage>
</organism>
<accession>A0A7S3IGH4</accession>
<proteinExistence type="predicted"/>
<gene>
    <name evidence="1" type="ORF">SINC0208_LOCUS3593</name>
</gene>